<dbReference type="EMBL" id="DVMN01000113">
    <property type="protein sequence ID" value="HIU21814.1"/>
    <property type="molecule type" value="Genomic_DNA"/>
</dbReference>
<dbReference type="AlphaFoldDB" id="A0A9D1HSP5"/>
<evidence type="ECO:0000313" key="2">
    <source>
        <dbReference type="EMBL" id="HIU21814.1"/>
    </source>
</evidence>
<dbReference type="InterPro" id="IPR056918">
    <property type="entry name" value="8xMP"/>
</dbReference>
<keyword evidence="1" id="KW-0472">Membrane</keyword>
<reference evidence="2" key="2">
    <citation type="journal article" date="2021" name="PeerJ">
        <title>Extensive microbial diversity within the chicken gut microbiome revealed by metagenomics and culture.</title>
        <authorList>
            <person name="Gilroy R."/>
            <person name="Ravi A."/>
            <person name="Getino M."/>
            <person name="Pursley I."/>
            <person name="Horton D.L."/>
            <person name="Alikhan N.F."/>
            <person name="Baker D."/>
            <person name="Gharbi K."/>
            <person name="Hall N."/>
            <person name="Watson M."/>
            <person name="Adriaenssens E.M."/>
            <person name="Foster-Nyarko E."/>
            <person name="Jarju S."/>
            <person name="Secka A."/>
            <person name="Antonio M."/>
            <person name="Oren A."/>
            <person name="Chaudhuri R.R."/>
            <person name="La Ragione R."/>
            <person name="Hildebrand F."/>
            <person name="Pallen M.J."/>
        </authorList>
    </citation>
    <scope>NUCLEOTIDE SEQUENCE</scope>
    <source>
        <strain evidence="2">1063</strain>
    </source>
</reference>
<evidence type="ECO:0008006" key="4">
    <source>
        <dbReference type="Google" id="ProtNLM"/>
    </source>
</evidence>
<dbReference type="Pfam" id="PF24838">
    <property type="entry name" value="8xMP"/>
    <property type="match status" value="1"/>
</dbReference>
<proteinExistence type="predicted"/>
<dbReference type="Proteomes" id="UP000824088">
    <property type="component" value="Unassembled WGS sequence"/>
</dbReference>
<feature type="transmembrane region" description="Helical" evidence="1">
    <location>
        <begin position="294"/>
        <end position="318"/>
    </location>
</feature>
<accession>A0A9D1HSP5</accession>
<name>A0A9D1HSP5_9FIRM</name>
<feature type="transmembrane region" description="Helical" evidence="1">
    <location>
        <begin position="200"/>
        <end position="218"/>
    </location>
</feature>
<keyword evidence="1" id="KW-1133">Transmembrane helix</keyword>
<evidence type="ECO:0000256" key="1">
    <source>
        <dbReference type="SAM" id="Phobius"/>
    </source>
</evidence>
<protein>
    <recommendedName>
        <fullName evidence="4">TIR domain-containing protein</fullName>
    </recommendedName>
</protein>
<feature type="transmembrane region" description="Helical" evidence="1">
    <location>
        <begin position="224"/>
        <end position="243"/>
    </location>
</feature>
<comment type="caution">
    <text evidence="2">The sequence shown here is derived from an EMBL/GenBank/DDBJ whole genome shotgun (WGS) entry which is preliminary data.</text>
</comment>
<organism evidence="2 3">
    <name type="scientific">Candidatus Limadaptatus stercorigallinarum</name>
    <dbReference type="NCBI Taxonomy" id="2840845"/>
    <lineage>
        <taxon>Bacteria</taxon>
        <taxon>Bacillati</taxon>
        <taxon>Bacillota</taxon>
        <taxon>Clostridia</taxon>
        <taxon>Eubacteriales</taxon>
        <taxon>Candidatus Limadaptatus</taxon>
    </lineage>
</organism>
<keyword evidence="1" id="KW-0812">Transmembrane</keyword>
<reference evidence="2" key="1">
    <citation type="submission" date="2020-10" db="EMBL/GenBank/DDBJ databases">
        <authorList>
            <person name="Gilroy R."/>
        </authorList>
    </citation>
    <scope>NUCLEOTIDE SEQUENCE</scope>
    <source>
        <strain evidence="2">1063</strain>
    </source>
</reference>
<sequence length="324" mass="36630">MNIYVIYKFSDAERVNALLSDAKSRDRDGLLHFFKFHPAVTNINWHKTAKKKMQQCNLVCYFCTIADGNAAKLKNISWELKLAAKLKKTVVVVTLNPEKTPQIDNSAASIYGLDFSEELVNVDRYKTVPAEKAYDFLIGEAKWNVDDSLINIEHKLATHDPTSAEYNQLTEERNRILLEQYRIMVETSEKLMDRRQSTSNLYTTLCSALVALVGASFALNNLQIISIVSLLTGIIITCLCVNWKSCLKSYDMNNAGKFAVLNAIEKILPANMFDCEYRYNTKNGIRSYSARERIMPIIFLVFGCIMICLGAGVSIYLLTQSALL</sequence>
<gene>
    <name evidence="2" type="ORF">IAD51_06280</name>
</gene>
<evidence type="ECO:0000313" key="3">
    <source>
        <dbReference type="Proteomes" id="UP000824088"/>
    </source>
</evidence>